<dbReference type="SUPFAM" id="SSF52402">
    <property type="entry name" value="Adenine nucleotide alpha hydrolases-like"/>
    <property type="match status" value="1"/>
</dbReference>
<dbReference type="GO" id="GO:0016301">
    <property type="term" value="F:kinase activity"/>
    <property type="evidence" value="ECO:0007669"/>
    <property type="project" value="UniProtKB-KW"/>
</dbReference>
<evidence type="ECO:0000313" key="3">
    <source>
        <dbReference type="Proteomes" id="UP000009049"/>
    </source>
</evidence>
<dbReference type="CDD" id="cd00293">
    <property type="entry name" value="USP-like"/>
    <property type="match status" value="1"/>
</dbReference>
<dbReference type="PROSITE" id="PS50096">
    <property type="entry name" value="IQ"/>
    <property type="match status" value="1"/>
</dbReference>
<dbReference type="Gene3D" id="3.40.50.12370">
    <property type="match status" value="1"/>
</dbReference>
<dbReference type="AlphaFoldDB" id="A4CMB7"/>
<reference evidence="2 3" key="1">
    <citation type="journal article" date="2009" name="J. Bacteriol.">
        <title>Complete genome sequence of Robiginitalea biformata HTCC2501.</title>
        <authorList>
            <person name="Oh H.M."/>
            <person name="Giovannoni S.J."/>
            <person name="Lee K."/>
            <person name="Ferriera S."/>
            <person name="Johnson J."/>
            <person name="Cho J.C."/>
        </authorList>
    </citation>
    <scope>NUCLEOTIDE SEQUENCE [LARGE SCALE GENOMIC DNA]</scope>
    <source>
        <strain evidence="3">ATCC BAA-864 / HTCC2501 / KCTC 12146</strain>
    </source>
</reference>
<keyword evidence="2" id="KW-0808">Transferase</keyword>
<dbReference type="Proteomes" id="UP000009049">
    <property type="component" value="Chromosome"/>
</dbReference>
<dbReference type="HOGENOM" id="CLU_049301_2_4_10"/>
<accession>A4CMB7</accession>
<dbReference type="eggNOG" id="COG0589">
    <property type="taxonomic scope" value="Bacteria"/>
</dbReference>
<dbReference type="OrthoDB" id="9788959at2"/>
<dbReference type="RefSeq" id="WP_015754130.1">
    <property type="nucleotide sequence ID" value="NC_013222.1"/>
</dbReference>
<evidence type="ECO:0000313" key="2">
    <source>
        <dbReference type="EMBL" id="EAR14809.1"/>
    </source>
</evidence>
<evidence type="ECO:0000259" key="1">
    <source>
        <dbReference type="Pfam" id="PF00582"/>
    </source>
</evidence>
<dbReference type="KEGG" id="rbi:RB2501_10802"/>
<organism evidence="2 3">
    <name type="scientific">Robiginitalea biformata (strain ATCC BAA-864 / DSM 15991 / KCTC 12146 / HTCC2501)</name>
    <dbReference type="NCBI Taxonomy" id="313596"/>
    <lineage>
        <taxon>Bacteria</taxon>
        <taxon>Pseudomonadati</taxon>
        <taxon>Bacteroidota</taxon>
        <taxon>Flavobacteriia</taxon>
        <taxon>Flavobacteriales</taxon>
        <taxon>Flavobacteriaceae</taxon>
        <taxon>Robiginitalea</taxon>
    </lineage>
</organism>
<feature type="domain" description="UspA" evidence="1">
    <location>
        <begin position="3"/>
        <end position="120"/>
    </location>
</feature>
<dbReference type="EMBL" id="CP001712">
    <property type="protein sequence ID" value="EAR14809.1"/>
    <property type="molecule type" value="Genomic_DNA"/>
</dbReference>
<dbReference type="STRING" id="313596.RB2501_10802"/>
<dbReference type="InterPro" id="IPR006016">
    <property type="entry name" value="UspA"/>
</dbReference>
<keyword evidence="3" id="KW-1185">Reference proteome</keyword>
<sequence length="279" mass="31669">MGIQNILVLTDFSKNAWEALEYARRLFQGEGCDIYLLNCYRREGFGPNRMHALDPDDGLNTQYRQHSERGLGRILSRIMEERPADGHKYYAISHAGGLEQAIEQVMKANNIDLLVMGMCGMTICSDKPYSRKVLRIARKIRNIPLLVVPVGARFETRCEILLLADLSRLADPEQITRMSEVAQLCHASVRVLTACRGHVAEADYRKQKLAWRSRLNGVTNSFQDLGRSGYFNAFSGVLRTNGKLLGHFRKKPNIWQRIGIKSPDSARILRNTKNPVLLL</sequence>
<dbReference type="Pfam" id="PF00582">
    <property type="entry name" value="Usp"/>
    <property type="match status" value="1"/>
</dbReference>
<proteinExistence type="predicted"/>
<keyword evidence="2" id="KW-0418">Kinase</keyword>
<gene>
    <name evidence="2" type="ordered locus">RB2501_10802</name>
</gene>
<name>A4CMB7_ROBBH</name>
<protein>
    <submittedName>
        <fullName evidence="2">Nucleoside diphosphate kinase regulator</fullName>
    </submittedName>
</protein>